<comment type="caution">
    <text evidence="2">The sequence shown here is derived from an EMBL/GenBank/DDBJ whole genome shotgun (WGS) entry which is preliminary data.</text>
</comment>
<evidence type="ECO:0000313" key="2">
    <source>
        <dbReference type="EMBL" id="MEX5721666.1"/>
    </source>
</evidence>
<protein>
    <submittedName>
        <fullName evidence="2">Uncharacterized protein</fullName>
    </submittedName>
</protein>
<gene>
    <name evidence="2" type="ORF">ABQ292_25280</name>
</gene>
<evidence type="ECO:0000313" key="3">
    <source>
        <dbReference type="Proteomes" id="UP001560045"/>
    </source>
</evidence>
<dbReference type="Proteomes" id="UP001560045">
    <property type="component" value="Unassembled WGS sequence"/>
</dbReference>
<evidence type="ECO:0000256" key="1">
    <source>
        <dbReference type="SAM" id="Phobius"/>
    </source>
</evidence>
<feature type="transmembrane region" description="Helical" evidence="1">
    <location>
        <begin position="44"/>
        <end position="66"/>
    </location>
</feature>
<proteinExistence type="predicted"/>
<dbReference type="EMBL" id="JBFNXQ010000151">
    <property type="protein sequence ID" value="MEX5721666.1"/>
    <property type="molecule type" value="Genomic_DNA"/>
</dbReference>
<accession>A0ABV3XMR9</accession>
<organism evidence="2 3">
    <name type="scientific">Geodermatophilus maliterrae</name>
    <dbReference type="NCBI Taxonomy" id="3162531"/>
    <lineage>
        <taxon>Bacteria</taxon>
        <taxon>Bacillati</taxon>
        <taxon>Actinomycetota</taxon>
        <taxon>Actinomycetes</taxon>
        <taxon>Geodermatophilales</taxon>
        <taxon>Geodermatophilaceae</taxon>
        <taxon>Geodermatophilus</taxon>
    </lineage>
</organism>
<keyword evidence="1" id="KW-0812">Transmembrane</keyword>
<dbReference type="RefSeq" id="WP_369210462.1">
    <property type="nucleotide sequence ID" value="NZ_JBFNXQ010000151.1"/>
</dbReference>
<name>A0ABV3XMR9_9ACTN</name>
<sequence length="208" mass="22148">MASEQDIVRKLLEHLVQDEPPSSIQVGDVVQAGRRAVRKRRIRAVVLGSILAVAAIAFPAVSGTWFSAPSENVQAQLDPDLTDEERPLATAPPLPEAGQRQAQYRSSSETVCGPGFSVIGQVSLGDLGAVNLLWDGSQKCVTTIKTRDVGTSTAASAYLEPEGKVRDEDSGQYTHYAGPVTAIAPGCVRWGGSIGDQRYDSELEHCSS</sequence>
<keyword evidence="1" id="KW-0472">Membrane</keyword>
<keyword evidence="1" id="KW-1133">Transmembrane helix</keyword>
<keyword evidence="3" id="KW-1185">Reference proteome</keyword>
<reference evidence="2 3" key="1">
    <citation type="submission" date="2024-06" db="EMBL/GenBank/DDBJ databases">
        <title>Draft genome sequence of Geodermatophilus badlandi, a novel member of the Geodermatophilaceae isolated from badland sedimentary rocks in the Red desert, Wyoming, USA.</title>
        <authorList>
            <person name="Ben Tekaya S."/>
            <person name="Nouioui I."/>
            <person name="Flores G.M."/>
            <person name="Shaal M.N."/>
            <person name="Bredoire F."/>
            <person name="Basile F."/>
            <person name="Van Diepen L."/>
            <person name="Ward N.L."/>
        </authorList>
    </citation>
    <scope>NUCLEOTIDE SEQUENCE [LARGE SCALE GENOMIC DNA]</scope>
    <source>
        <strain evidence="2 3">WL48A</strain>
    </source>
</reference>